<evidence type="ECO:0000256" key="4">
    <source>
        <dbReference type="ARBA" id="ARBA00023277"/>
    </source>
</evidence>
<dbReference type="InterPro" id="IPR015943">
    <property type="entry name" value="WD40/YVTN_repeat-like_dom_sf"/>
</dbReference>
<feature type="compositionally biased region" description="Basic and acidic residues" evidence="8">
    <location>
        <begin position="32"/>
        <end position="42"/>
    </location>
</feature>
<reference evidence="11 12" key="1">
    <citation type="submission" date="2019-02" db="EMBL/GenBank/DDBJ databases">
        <title>Sequencing the genomes of 1000 actinobacteria strains.</title>
        <authorList>
            <person name="Klenk H.-P."/>
        </authorList>
    </citation>
    <scope>NUCLEOTIDE SEQUENCE [LARGE SCALE GENOMIC DNA]</scope>
    <source>
        <strain evidence="11 12">DSM 17364</strain>
    </source>
</reference>
<keyword evidence="3" id="KW-0136">Cellulose degradation</keyword>
<name>A0A4Q8AH62_9MICC</name>
<evidence type="ECO:0000256" key="2">
    <source>
        <dbReference type="ARBA" id="ARBA00022801"/>
    </source>
</evidence>
<dbReference type="PROSITE" id="PS51257">
    <property type="entry name" value="PROKAR_LIPOPROTEIN"/>
    <property type="match status" value="1"/>
</dbReference>
<dbReference type="InterPro" id="IPR058667">
    <property type="entry name" value="DUF6242_C"/>
</dbReference>
<dbReference type="AlphaFoldDB" id="A0A4Q8AH62"/>
<keyword evidence="4" id="KW-0119">Carbohydrate metabolism</keyword>
<evidence type="ECO:0000256" key="3">
    <source>
        <dbReference type="ARBA" id="ARBA00023001"/>
    </source>
</evidence>
<sequence length="826" mass="88425">MRPRLKIALPLAGAMTLVACLPASALAAPPERPPHARPDQAERTTPPAHAGPPPHSNGRVVPPGHARAKERGRPHQGKDNQNSQDYTWSNVEIAGGGFVPGIIYNQSEPGLVYARTDIGGAYRLDRTTDRWIPLNDDLGWDEWNRLGVLSLATDPVEPNRVYLATGMYTNEWDPYNGAILRSDDYGETWESTALPFKVGGNMPGRGIGERLQIDPQDNSVLYYGAEEGEGLWRSTDYGATWSQVQSFPNVGDFVPEPDSDNSYLRSNLGVLWTAFAADSSASGPTQTLFTAVADTDNILYRSDDAGSTWQPVDGAPKGFLPHQGLIDPENNDLYLATSDTAGPYDGADGEVWRYSISHGTWTEITPQDRPTGTDFGFAGLALDRTNPGTVMVTSQIHWWPDNLIFRSTDRGGTWDPLWDFRTDPQTGEQTINTRYTQSIDGVPWLTFGSEPTAPGPGVQPSPRVGWMMESLQINPFNPDEAMYGTGATIFRTENLLDWDDGERIHLESAAFGIEETAIQDLVAPAGDVELVSAMLDLGGFVHDDVSVVPQSFSGPYFGGGTSVDAAGLDQTVLVRAGTDGSGQQLAAVSRDQGDTWHSGATIAGAHGPGTVTVNADGDVVVWAPDGATPVRSEDDGATWQAVNSLPAGSRVESDRMDGSLLYAYGDGEFYYSTDSGETFTAANRNGVPAASQLPSSGNIRFGAVPGAAGELWFAGGKADEDTTYGLWHSTDHGQTWAPAPGFDEADAVGYGKAAPGSSEPTIFVVGEHDGVRGVFRSTTGGSAWNRINDDQNQWGWIGAAVEGDPDVFGRVYVGTNGRGIIMGNSE</sequence>
<accession>A0A4Q8AH62</accession>
<evidence type="ECO:0000256" key="7">
    <source>
        <dbReference type="ARBA" id="ARBA00037986"/>
    </source>
</evidence>
<feature type="chain" id="PRO_5020295093" description="DUF6242 domain-containing protein" evidence="9">
    <location>
        <begin position="28"/>
        <end position="826"/>
    </location>
</feature>
<feature type="compositionally biased region" description="Basic and acidic residues" evidence="8">
    <location>
        <begin position="67"/>
        <end position="78"/>
    </location>
</feature>
<evidence type="ECO:0000256" key="6">
    <source>
        <dbReference type="ARBA" id="ARBA00023326"/>
    </source>
</evidence>
<dbReference type="GO" id="GO:0030245">
    <property type="term" value="P:cellulose catabolic process"/>
    <property type="evidence" value="ECO:0007669"/>
    <property type="project" value="UniProtKB-KW"/>
</dbReference>
<evidence type="ECO:0000256" key="1">
    <source>
        <dbReference type="ARBA" id="ARBA00022729"/>
    </source>
</evidence>
<evidence type="ECO:0000256" key="5">
    <source>
        <dbReference type="ARBA" id="ARBA00023295"/>
    </source>
</evidence>
<evidence type="ECO:0000256" key="9">
    <source>
        <dbReference type="SAM" id="SignalP"/>
    </source>
</evidence>
<dbReference type="SUPFAM" id="SSF110296">
    <property type="entry name" value="Oligoxyloglucan reducing end-specific cellobiohydrolase"/>
    <property type="match status" value="2"/>
</dbReference>
<dbReference type="EMBL" id="SHLA01000001">
    <property type="protein sequence ID" value="RZU63654.1"/>
    <property type="molecule type" value="Genomic_DNA"/>
</dbReference>
<keyword evidence="2" id="KW-0378">Hydrolase</keyword>
<dbReference type="Gene3D" id="2.130.10.10">
    <property type="entry name" value="YVTN repeat-like/Quinoprotein amine dehydrogenase"/>
    <property type="match status" value="2"/>
</dbReference>
<dbReference type="Proteomes" id="UP000292685">
    <property type="component" value="Unassembled WGS sequence"/>
</dbReference>
<organism evidence="11 12">
    <name type="scientific">Zhihengliuella halotolerans</name>
    <dbReference type="NCBI Taxonomy" id="370736"/>
    <lineage>
        <taxon>Bacteria</taxon>
        <taxon>Bacillati</taxon>
        <taxon>Actinomycetota</taxon>
        <taxon>Actinomycetes</taxon>
        <taxon>Micrococcales</taxon>
        <taxon>Micrococcaceae</taxon>
        <taxon>Zhihengliuella</taxon>
    </lineage>
</organism>
<keyword evidence="6" id="KW-0624">Polysaccharide degradation</keyword>
<keyword evidence="1 9" id="KW-0732">Signal</keyword>
<dbReference type="Pfam" id="PF25852">
    <property type="entry name" value="DUF6242_C"/>
    <property type="match status" value="1"/>
</dbReference>
<evidence type="ECO:0000313" key="11">
    <source>
        <dbReference type="EMBL" id="RZU63654.1"/>
    </source>
</evidence>
<keyword evidence="12" id="KW-1185">Reference proteome</keyword>
<dbReference type="InterPro" id="IPR052025">
    <property type="entry name" value="Xyloglucanase_GH74"/>
</dbReference>
<evidence type="ECO:0000313" key="12">
    <source>
        <dbReference type="Proteomes" id="UP000292685"/>
    </source>
</evidence>
<dbReference type="GO" id="GO:0010411">
    <property type="term" value="P:xyloglucan metabolic process"/>
    <property type="evidence" value="ECO:0007669"/>
    <property type="project" value="TreeGrafter"/>
</dbReference>
<feature type="signal peptide" evidence="9">
    <location>
        <begin position="1"/>
        <end position="27"/>
    </location>
</feature>
<dbReference type="PANTHER" id="PTHR43739">
    <property type="entry name" value="XYLOGLUCANASE (EUROFUNG)"/>
    <property type="match status" value="1"/>
</dbReference>
<dbReference type="PANTHER" id="PTHR43739:SF2">
    <property type="entry name" value="OLIGOXYLOGLUCAN-REDUCING END-SPECIFIC XYLOGLUCANASE-RELATED"/>
    <property type="match status" value="1"/>
</dbReference>
<comment type="caution">
    <text evidence="11">The sequence shown here is derived from an EMBL/GenBank/DDBJ whole genome shotgun (WGS) entry which is preliminary data.</text>
</comment>
<gene>
    <name evidence="11" type="ORF">EV380_3278</name>
</gene>
<dbReference type="CDD" id="cd15482">
    <property type="entry name" value="Sialidase_non-viral"/>
    <property type="match status" value="2"/>
</dbReference>
<proteinExistence type="inferred from homology"/>
<feature type="region of interest" description="Disordered" evidence="8">
    <location>
        <begin position="27"/>
        <end position="84"/>
    </location>
</feature>
<dbReference type="FunFam" id="2.130.10.10:FF:000534">
    <property type="entry name" value="Xyloglucanase Xgh74A"/>
    <property type="match status" value="1"/>
</dbReference>
<evidence type="ECO:0000256" key="8">
    <source>
        <dbReference type="SAM" id="MobiDB-lite"/>
    </source>
</evidence>
<protein>
    <recommendedName>
        <fullName evidence="10">DUF6242 domain-containing protein</fullName>
    </recommendedName>
</protein>
<evidence type="ECO:0000259" key="10">
    <source>
        <dbReference type="Pfam" id="PF25852"/>
    </source>
</evidence>
<keyword evidence="5" id="KW-0326">Glycosidase</keyword>
<feature type="domain" description="DUF6242" evidence="10">
    <location>
        <begin position="577"/>
        <end position="787"/>
    </location>
</feature>
<comment type="similarity">
    <text evidence="7">Belongs to the glycosyl hydrolase 74 family.</text>
</comment>
<dbReference type="GO" id="GO:0016798">
    <property type="term" value="F:hydrolase activity, acting on glycosyl bonds"/>
    <property type="evidence" value="ECO:0007669"/>
    <property type="project" value="UniProtKB-KW"/>
</dbReference>